<keyword evidence="2" id="KW-1185">Reference proteome</keyword>
<comment type="caution">
    <text evidence="1">The sequence shown here is derived from an EMBL/GenBank/DDBJ whole genome shotgun (WGS) entry which is preliminary data.</text>
</comment>
<organism evidence="1 2">
    <name type="scientific">Leptospira ainlahdjerensis</name>
    <dbReference type="NCBI Taxonomy" id="2810033"/>
    <lineage>
        <taxon>Bacteria</taxon>
        <taxon>Pseudomonadati</taxon>
        <taxon>Spirochaetota</taxon>
        <taxon>Spirochaetia</taxon>
        <taxon>Leptospirales</taxon>
        <taxon>Leptospiraceae</taxon>
        <taxon>Leptospira</taxon>
    </lineage>
</organism>
<sequence length="87" mass="10223">MPKFRRLKNIGFREAFRGASEEKELRGSAELYFLLCRLIRECQFVGIGRKENSMPLRKIHPNGHSQDPKKKALFLHFAGLWNFLSLF</sequence>
<dbReference type="RefSeq" id="WP_205280069.1">
    <property type="nucleotide sequence ID" value="NZ_JAFFPU010000044.1"/>
</dbReference>
<evidence type="ECO:0008006" key="3">
    <source>
        <dbReference type="Google" id="ProtNLM"/>
    </source>
</evidence>
<dbReference type="EMBL" id="JAFFPU010000044">
    <property type="protein sequence ID" value="MBM9578019.1"/>
    <property type="molecule type" value="Genomic_DNA"/>
</dbReference>
<reference evidence="1 2" key="1">
    <citation type="submission" date="2021-02" db="EMBL/GenBank/DDBJ databases">
        <title>Leptospira ainlahdjerensis sp. nov., Leptospira ainazelensis sp. nov., Leptospira abararensis sp. nov. and Leptospira chreensis sp. nov., four new species isolated from water sources in Algeria.</title>
        <authorList>
            <person name="Amara Korba A."/>
            <person name="Kainiu M."/>
            <person name="Vincent A.T."/>
            <person name="Mariet J.-F."/>
            <person name="Veyrier F.J."/>
            <person name="Goarant C."/>
            <person name="Picardeau M."/>
        </authorList>
    </citation>
    <scope>NUCLEOTIDE SEQUENCE [LARGE SCALE GENOMIC DNA]</scope>
    <source>
        <strain evidence="1 2">201903070</strain>
    </source>
</reference>
<evidence type="ECO:0000313" key="2">
    <source>
        <dbReference type="Proteomes" id="UP000724686"/>
    </source>
</evidence>
<dbReference type="Proteomes" id="UP000724686">
    <property type="component" value="Unassembled WGS sequence"/>
</dbReference>
<protein>
    <recommendedName>
        <fullName evidence="3">DUF1564 family protein</fullName>
    </recommendedName>
</protein>
<name>A0ABS2UCY8_9LEPT</name>
<accession>A0ABS2UCY8</accession>
<gene>
    <name evidence="1" type="ORF">JWG45_12755</name>
</gene>
<proteinExistence type="predicted"/>
<evidence type="ECO:0000313" key="1">
    <source>
        <dbReference type="EMBL" id="MBM9578019.1"/>
    </source>
</evidence>